<evidence type="ECO:0000313" key="2">
    <source>
        <dbReference type="EMBL" id="CDP03816.1"/>
    </source>
</evidence>
<accession>A0A068U5Q7</accession>
<evidence type="ECO:0000259" key="1">
    <source>
        <dbReference type="Pfam" id="PF00294"/>
    </source>
</evidence>
<dbReference type="SUPFAM" id="SSF53613">
    <property type="entry name" value="Ribokinase-like"/>
    <property type="match status" value="1"/>
</dbReference>
<feature type="domain" description="Carbohydrate kinase PfkB" evidence="1">
    <location>
        <begin position="92"/>
        <end position="151"/>
    </location>
</feature>
<sequence length="172" mass="18298">MNYYMCIDIFKIMIGYVDQISFNLLQFTSLSVCQKNVSAENAQSEETDIDGLCDILKKKKDSNRNSPTCISSGVKKLCAKGIGTVTGTLFVGTAENIPPGELVDTTGAGDSFIGATLYAICANMPPEIMLPFAAQVAAIKCRALGARTGIPYRTDPRLASFLVAGSQEVAAV</sequence>
<dbReference type="PANTHER" id="PTHR42774">
    <property type="entry name" value="PHOSPHOTRANSFERASE SYSTEM TRANSPORT PROTEIN"/>
    <property type="match status" value="1"/>
</dbReference>
<dbReference type="STRING" id="49390.A0A068U5Q7"/>
<dbReference type="Proteomes" id="UP000295252">
    <property type="component" value="Chromosome I"/>
</dbReference>
<dbReference type="Gramene" id="CDP03816">
    <property type="protein sequence ID" value="CDP03816"/>
    <property type="gene ID" value="GSCOC_T00016302001"/>
</dbReference>
<organism evidence="2 3">
    <name type="scientific">Coffea canephora</name>
    <name type="common">Robusta coffee</name>
    <dbReference type="NCBI Taxonomy" id="49390"/>
    <lineage>
        <taxon>Eukaryota</taxon>
        <taxon>Viridiplantae</taxon>
        <taxon>Streptophyta</taxon>
        <taxon>Embryophyta</taxon>
        <taxon>Tracheophyta</taxon>
        <taxon>Spermatophyta</taxon>
        <taxon>Magnoliopsida</taxon>
        <taxon>eudicotyledons</taxon>
        <taxon>Gunneridae</taxon>
        <taxon>Pentapetalae</taxon>
        <taxon>asterids</taxon>
        <taxon>lamiids</taxon>
        <taxon>Gentianales</taxon>
        <taxon>Rubiaceae</taxon>
        <taxon>Ixoroideae</taxon>
        <taxon>Gardenieae complex</taxon>
        <taxon>Bertiereae - Coffeeae clade</taxon>
        <taxon>Coffeeae</taxon>
        <taxon>Coffea</taxon>
    </lineage>
</organism>
<name>A0A068U5Q7_COFCA</name>
<dbReference type="InterPro" id="IPR011611">
    <property type="entry name" value="PfkB_dom"/>
</dbReference>
<gene>
    <name evidence="2" type="ORF">GSCOC_T00016302001</name>
</gene>
<dbReference type="AlphaFoldDB" id="A0A068U5Q7"/>
<dbReference type="PhylomeDB" id="A0A068U5Q7"/>
<dbReference type="PANTHER" id="PTHR42774:SF3">
    <property type="entry name" value="KETOHEXOKINASE"/>
    <property type="match status" value="1"/>
</dbReference>
<evidence type="ECO:0000313" key="3">
    <source>
        <dbReference type="Proteomes" id="UP000295252"/>
    </source>
</evidence>
<proteinExistence type="predicted"/>
<dbReference type="EMBL" id="HG739095">
    <property type="protein sequence ID" value="CDP03816.1"/>
    <property type="molecule type" value="Genomic_DNA"/>
</dbReference>
<dbReference type="Pfam" id="PF00294">
    <property type="entry name" value="PfkB"/>
    <property type="match status" value="1"/>
</dbReference>
<reference evidence="3" key="1">
    <citation type="journal article" date="2014" name="Science">
        <title>The coffee genome provides insight into the convergent evolution of caffeine biosynthesis.</title>
        <authorList>
            <person name="Denoeud F."/>
            <person name="Carretero-Paulet L."/>
            <person name="Dereeper A."/>
            <person name="Droc G."/>
            <person name="Guyot R."/>
            <person name="Pietrella M."/>
            <person name="Zheng C."/>
            <person name="Alberti A."/>
            <person name="Anthony F."/>
            <person name="Aprea G."/>
            <person name="Aury J.M."/>
            <person name="Bento P."/>
            <person name="Bernard M."/>
            <person name="Bocs S."/>
            <person name="Campa C."/>
            <person name="Cenci A."/>
            <person name="Combes M.C."/>
            <person name="Crouzillat D."/>
            <person name="Da Silva C."/>
            <person name="Daddiego L."/>
            <person name="De Bellis F."/>
            <person name="Dussert S."/>
            <person name="Garsmeur O."/>
            <person name="Gayraud T."/>
            <person name="Guignon V."/>
            <person name="Jahn K."/>
            <person name="Jamilloux V."/>
            <person name="Joet T."/>
            <person name="Labadie K."/>
            <person name="Lan T."/>
            <person name="Leclercq J."/>
            <person name="Lepelley M."/>
            <person name="Leroy T."/>
            <person name="Li L.T."/>
            <person name="Librado P."/>
            <person name="Lopez L."/>
            <person name="Munoz A."/>
            <person name="Noel B."/>
            <person name="Pallavicini A."/>
            <person name="Perrotta G."/>
            <person name="Poncet V."/>
            <person name="Pot D."/>
            <person name="Priyono X."/>
            <person name="Rigoreau M."/>
            <person name="Rouard M."/>
            <person name="Rozas J."/>
            <person name="Tranchant-Dubreuil C."/>
            <person name="VanBuren R."/>
            <person name="Zhang Q."/>
            <person name="Andrade A.C."/>
            <person name="Argout X."/>
            <person name="Bertrand B."/>
            <person name="de Kochko A."/>
            <person name="Graziosi G."/>
            <person name="Henry R.J."/>
            <person name="Jayarama X."/>
            <person name="Ming R."/>
            <person name="Nagai C."/>
            <person name="Rounsley S."/>
            <person name="Sankoff D."/>
            <person name="Giuliano G."/>
            <person name="Albert V.A."/>
            <person name="Wincker P."/>
            <person name="Lashermes P."/>
        </authorList>
    </citation>
    <scope>NUCLEOTIDE SEQUENCE [LARGE SCALE GENOMIC DNA]</scope>
    <source>
        <strain evidence="3">cv. DH200-94</strain>
    </source>
</reference>
<dbReference type="OMA" id="YMCIDIF"/>
<dbReference type="InParanoid" id="A0A068U5Q7"/>
<dbReference type="OrthoDB" id="204058at2759"/>
<dbReference type="InterPro" id="IPR052562">
    <property type="entry name" value="Ketohexokinase-related"/>
</dbReference>
<keyword evidence="3" id="KW-1185">Reference proteome</keyword>
<dbReference type="Gene3D" id="3.40.1190.20">
    <property type="match status" value="1"/>
</dbReference>
<dbReference type="InterPro" id="IPR029056">
    <property type="entry name" value="Ribokinase-like"/>
</dbReference>
<protein>
    <recommendedName>
        <fullName evidence="1">Carbohydrate kinase PfkB domain-containing protein</fullName>
    </recommendedName>
</protein>